<dbReference type="RefSeq" id="WP_194865786.1">
    <property type="nucleotide sequence ID" value="NZ_ARXX01000051.1"/>
</dbReference>
<sequence>MKKTTMAALLAALFTVTACGGGGGSSSGGASGGGNDGGGTPNPSQPDPEPEAGEGRVQVLSNRADLISGGDALIRVEAEDPANLQGARLLVNGEPARVTWATGTDGAVKGLVIGLALGENRLRMVLADDTVLDRTVINHPNGGPVISGPQVQPWRCTNEAAVDAQCNQPVEYRFKYVPADRLQALITGFDPMNPGLPASFLDYDPAQPPAAGDIATVTTDEGVEVPFIVRVETGVQNRDRYQIMTLYRPGEPWTATAPQDQWNGKLLIHHGGNVGVSFGMGSPPNGDIAGTAPDGAELLLGDSISVALGRGFMTLSTAQANLGHNVNLVTAAESLMMAKERIVEQYGELRYTIGTGCSGGAIAQQHIANAYPGIYQGLIVQCSYPDVWTTATQFADYNLLSRYFGNQIPEGPEDFVSVVSRLLGSGVIPVAQWSAFYGHLPLNPVVSDLAFFPSAYPDQSDCPGLEEGIPVYDKESAPDGLRCGLLDYMKNQFGTRPPEVWSPNESLLSRGFTGIPLDNTGVQYGLRALQQGLISGDQFINLNRDIGGLDVDIDPQPARTVADPKTLENAYRTGAINTAEHLGDVPIIDLRGPDPGLAHDAYHSWQMRARLQAAQGHADNQVIWYGAVPLAGDTVYTTEALLVMDRWLADIETDDGEAPLADKVVAHKPIQARDRCLSVSSLLGADGPIVPFTGNLLYPDPILPGLDPGLLPPPPSELGVVVDAVTGQLCGLDVDGLVDTVGGSLGLDGLLGPILNPLLGLADPLLALTDPVVDLQQLLVQTRFGTPRTVAGDDVTTLTNKCALRPVDPADYPVNPLTGVFSSEAFAARVSEIFPDGVCDYSQPPVGRVPTLTWLRYGDADRVISGGEPMDDAGAGDSRGGWAAPAFQVGM</sequence>
<name>A0ABS0AU20_9GAMM</name>
<keyword evidence="2" id="KW-0732">Signal</keyword>
<dbReference type="PROSITE" id="PS51257">
    <property type="entry name" value="PROKAR_LIPOPROTEIN"/>
    <property type="match status" value="1"/>
</dbReference>
<feature type="signal peptide" evidence="2">
    <location>
        <begin position="1"/>
        <end position="20"/>
    </location>
</feature>
<dbReference type="EMBL" id="ARXX01000051">
    <property type="protein sequence ID" value="MBF5057608.1"/>
    <property type="molecule type" value="Genomic_DNA"/>
</dbReference>
<accession>A0ABS0AU20</accession>
<keyword evidence="5" id="KW-1185">Reference proteome</keyword>
<evidence type="ECO:0000313" key="4">
    <source>
        <dbReference type="EMBL" id="MBF5057608.1"/>
    </source>
</evidence>
<dbReference type="SUPFAM" id="SSF53474">
    <property type="entry name" value="alpha/beta-Hydrolases"/>
    <property type="match status" value="1"/>
</dbReference>
<proteinExistence type="predicted"/>
<dbReference type="InterPro" id="IPR045556">
    <property type="entry name" value="DUF6351"/>
</dbReference>
<evidence type="ECO:0000256" key="2">
    <source>
        <dbReference type="SAM" id="SignalP"/>
    </source>
</evidence>
<gene>
    <name evidence="4" type="ORF">Y5W_02902</name>
</gene>
<dbReference type="Proteomes" id="UP000662703">
    <property type="component" value="Unassembled WGS sequence"/>
</dbReference>
<feature type="domain" description="DUF6351" evidence="3">
    <location>
        <begin position="57"/>
        <end position="849"/>
    </location>
</feature>
<evidence type="ECO:0000256" key="1">
    <source>
        <dbReference type="SAM" id="MobiDB-lite"/>
    </source>
</evidence>
<comment type="caution">
    <text evidence="4">The sequence shown here is derived from an EMBL/GenBank/DDBJ whole genome shotgun (WGS) entry which is preliminary data.</text>
</comment>
<reference evidence="4 5" key="1">
    <citation type="submission" date="2012-09" db="EMBL/GenBank/DDBJ databases">
        <title>Genome Sequence of alkane-degrading Bacterium Alcanivorax sp. 521-1.</title>
        <authorList>
            <person name="Lai Q."/>
            <person name="Shao Z."/>
        </authorList>
    </citation>
    <scope>NUCLEOTIDE SEQUENCE [LARGE SCALE GENOMIC DNA]</scope>
    <source>
        <strain evidence="4 5">521-1</strain>
    </source>
</reference>
<dbReference type="InterPro" id="IPR029058">
    <property type="entry name" value="AB_hydrolase_fold"/>
</dbReference>
<feature type="compositionally biased region" description="Gly residues" evidence="1">
    <location>
        <begin position="23"/>
        <end position="40"/>
    </location>
</feature>
<feature type="region of interest" description="Disordered" evidence="1">
    <location>
        <begin position="23"/>
        <end position="54"/>
    </location>
</feature>
<feature type="chain" id="PRO_5045873357" description="DUF6351 domain-containing protein" evidence="2">
    <location>
        <begin position="21"/>
        <end position="891"/>
    </location>
</feature>
<dbReference type="Pfam" id="PF19878">
    <property type="entry name" value="DUF6351"/>
    <property type="match status" value="1"/>
</dbReference>
<evidence type="ECO:0000313" key="5">
    <source>
        <dbReference type="Proteomes" id="UP000662703"/>
    </source>
</evidence>
<evidence type="ECO:0000259" key="3">
    <source>
        <dbReference type="Pfam" id="PF19878"/>
    </source>
</evidence>
<organism evidence="4 5">
    <name type="scientific">Alloalcanivorax profundimaris</name>
    <dbReference type="NCBI Taxonomy" id="2735259"/>
    <lineage>
        <taxon>Bacteria</taxon>
        <taxon>Pseudomonadati</taxon>
        <taxon>Pseudomonadota</taxon>
        <taxon>Gammaproteobacteria</taxon>
        <taxon>Oceanospirillales</taxon>
        <taxon>Alcanivoracaceae</taxon>
        <taxon>Alloalcanivorax</taxon>
    </lineage>
</organism>
<protein>
    <recommendedName>
        <fullName evidence="3">DUF6351 domain-containing protein</fullName>
    </recommendedName>
</protein>